<feature type="binding site" evidence="10">
    <location>
        <position position="216"/>
    </location>
    <ligand>
        <name>Mg(2+)</name>
        <dbReference type="ChEBI" id="CHEBI:18420"/>
        <label>1</label>
        <note>catalytic</note>
    </ligand>
</feature>
<evidence type="ECO:0000313" key="11">
    <source>
        <dbReference type="EMBL" id="RFF29067.1"/>
    </source>
</evidence>
<evidence type="ECO:0000256" key="5">
    <source>
        <dbReference type="ARBA" id="ARBA00022723"/>
    </source>
</evidence>
<dbReference type="HAMAP" id="MF_02095">
    <property type="entry name" value="CysQ"/>
    <property type="match status" value="1"/>
</dbReference>
<dbReference type="GO" id="GO:0046854">
    <property type="term" value="P:phosphatidylinositol phosphate biosynthetic process"/>
    <property type="evidence" value="ECO:0007669"/>
    <property type="project" value="InterPro"/>
</dbReference>
<dbReference type="SUPFAM" id="SSF56655">
    <property type="entry name" value="Carbohydrate phosphatase"/>
    <property type="match status" value="1"/>
</dbReference>
<feature type="binding site" evidence="10">
    <location>
        <position position="92"/>
    </location>
    <ligand>
        <name>Mg(2+)</name>
        <dbReference type="ChEBI" id="CHEBI:18420"/>
        <label>1</label>
        <note>catalytic</note>
    </ligand>
</feature>
<dbReference type="InterPro" id="IPR000760">
    <property type="entry name" value="Inositol_monophosphatase-like"/>
</dbReference>
<feature type="binding site" evidence="9">
    <location>
        <position position="91"/>
    </location>
    <ligand>
        <name>Mg(2+)</name>
        <dbReference type="ChEBI" id="CHEBI:18420"/>
        <label>1</label>
    </ligand>
</feature>
<feature type="binding site" evidence="9">
    <location>
        <position position="89"/>
    </location>
    <ligand>
        <name>Mg(2+)</name>
        <dbReference type="ChEBI" id="CHEBI:18420"/>
        <label>2</label>
    </ligand>
</feature>
<evidence type="ECO:0000313" key="12">
    <source>
        <dbReference type="Proteomes" id="UP000260351"/>
    </source>
</evidence>
<dbReference type="PRINTS" id="PR00377">
    <property type="entry name" value="IMPHPHTASES"/>
</dbReference>
<comment type="catalytic activity">
    <reaction evidence="1 9">
        <text>adenosine 3',5'-bisphosphate + H2O = AMP + phosphate</text>
        <dbReference type="Rhea" id="RHEA:10040"/>
        <dbReference type="ChEBI" id="CHEBI:15377"/>
        <dbReference type="ChEBI" id="CHEBI:43474"/>
        <dbReference type="ChEBI" id="CHEBI:58343"/>
        <dbReference type="ChEBI" id="CHEBI:456215"/>
        <dbReference type="EC" id="3.1.3.7"/>
    </reaction>
</comment>
<protein>
    <recommendedName>
        <fullName evidence="9">3'(2'),5'-bisphosphate nucleotidase CysQ</fullName>
        <ecNumber evidence="9">3.1.3.7</ecNumber>
    </recommendedName>
    <alternativeName>
        <fullName evidence="9">3'(2'),5-bisphosphonucleoside 3'(2')-phosphohydrolase</fullName>
    </alternativeName>
    <alternativeName>
        <fullName evidence="9">3'-phosphoadenosine 5'-phosphate phosphatase</fullName>
        <shortName evidence="9">PAP phosphatase</shortName>
    </alternativeName>
</protein>
<dbReference type="CDD" id="cd01638">
    <property type="entry name" value="CysQ"/>
    <property type="match status" value="1"/>
</dbReference>
<keyword evidence="6 9" id="KW-0378">Hydrolase</keyword>
<feature type="binding site" evidence="9">
    <location>
        <position position="216"/>
    </location>
    <ligand>
        <name>substrate</name>
    </ligand>
</feature>
<keyword evidence="3 9" id="KW-1003">Cell membrane</keyword>
<comment type="similarity">
    <text evidence="2 9">Belongs to the inositol monophosphatase superfamily. CysQ family.</text>
</comment>
<feature type="binding site" evidence="10">
    <location>
        <position position="89"/>
    </location>
    <ligand>
        <name>Mg(2+)</name>
        <dbReference type="ChEBI" id="CHEBI:18420"/>
        <label>1</label>
        <note>catalytic</note>
    </ligand>
</feature>
<dbReference type="Gene3D" id="3.40.190.80">
    <property type="match status" value="1"/>
</dbReference>
<dbReference type="InterPro" id="IPR020550">
    <property type="entry name" value="Inositol_monophosphatase_CS"/>
</dbReference>
<feature type="binding site" evidence="9">
    <location>
        <position position="69"/>
    </location>
    <ligand>
        <name>Mg(2+)</name>
        <dbReference type="ChEBI" id="CHEBI:18420"/>
        <label>1</label>
    </ligand>
</feature>
<comment type="cofactor">
    <cofactor evidence="9 10">
        <name>Mg(2+)</name>
        <dbReference type="ChEBI" id="CHEBI:18420"/>
    </cofactor>
</comment>
<dbReference type="PROSITE" id="PS00629">
    <property type="entry name" value="IMP_1"/>
    <property type="match status" value="1"/>
</dbReference>
<dbReference type="EMBL" id="QUZK01000052">
    <property type="protein sequence ID" value="RFF29067.1"/>
    <property type="molecule type" value="Genomic_DNA"/>
</dbReference>
<keyword evidence="12" id="KW-1185">Reference proteome</keyword>
<evidence type="ECO:0000256" key="10">
    <source>
        <dbReference type="PIRSR" id="PIRSR600760-2"/>
    </source>
</evidence>
<dbReference type="InterPro" id="IPR020583">
    <property type="entry name" value="Inositol_monoP_metal-BS"/>
</dbReference>
<dbReference type="Pfam" id="PF00459">
    <property type="entry name" value="Inositol_P"/>
    <property type="match status" value="1"/>
</dbReference>
<keyword evidence="5 9" id="KW-0479">Metal-binding</keyword>
<feature type="binding site" evidence="9">
    <location>
        <begin position="91"/>
        <end position="94"/>
    </location>
    <ligand>
        <name>substrate</name>
    </ligand>
</feature>
<evidence type="ECO:0000256" key="3">
    <source>
        <dbReference type="ARBA" id="ARBA00022475"/>
    </source>
</evidence>
<keyword evidence="4 9" id="KW-0997">Cell inner membrane</keyword>
<feature type="binding site" evidence="9">
    <location>
        <position position="216"/>
    </location>
    <ligand>
        <name>Mg(2+)</name>
        <dbReference type="ChEBI" id="CHEBI:18420"/>
        <label>2</label>
    </ligand>
</feature>
<dbReference type="FunFam" id="3.40.190.80:FF:000005">
    <property type="entry name" value="3'(2'),5'-bisphosphate nucleotidase CysQ"/>
    <property type="match status" value="1"/>
</dbReference>
<accession>A0A3E1K4S3</accession>
<evidence type="ECO:0000256" key="2">
    <source>
        <dbReference type="ARBA" id="ARBA00005289"/>
    </source>
</evidence>
<dbReference type="PANTHER" id="PTHR43028:SF5">
    <property type="entry name" value="3'(2'),5'-BISPHOSPHATE NUCLEOTIDASE 1"/>
    <property type="match status" value="1"/>
</dbReference>
<comment type="subcellular location">
    <subcellularLocation>
        <location evidence="9">Cell inner membrane</location>
        <topology evidence="9">Peripheral membrane protein</topology>
        <orientation evidence="9">Cytoplasmic side</orientation>
    </subcellularLocation>
</comment>
<organism evidence="11 12">
    <name type="scientific">Wenzhouxiangella sediminis</name>
    <dbReference type="NCBI Taxonomy" id="1792836"/>
    <lineage>
        <taxon>Bacteria</taxon>
        <taxon>Pseudomonadati</taxon>
        <taxon>Pseudomonadota</taxon>
        <taxon>Gammaproteobacteria</taxon>
        <taxon>Chromatiales</taxon>
        <taxon>Wenzhouxiangellaceae</taxon>
        <taxon>Wenzhouxiangella</taxon>
    </lineage>
</organism>
<dbReference type="OrthoDB" id="9785695at2"/>
<evidence type="ECO:0000256" key="7">
    <source>
        <dbReference type="ARBA" id="ARBA00022842"/>
    </source>
</evidence>
<dbReference type="GO" id="GO:0005886">
    <property type="term" value="C:plasma membrane"/>
    <property type="evidence" value="ECO:0007669"/>
    <property type="project" value="UniProtKB-SubCell"/>
</dbReference>
<feature type="binding site" evidence="9">
    <location>
        <position position="69"/>
    </location>
    <ligand>
        <name>substrate</name>
    </ligand>
</feature>
<dbReference type="RefSeq" id="WP_116651873.1">
    <property type="nucleotide sequence ID" value="NZ_QUZK01000052.1"/>
</dbReference>
<sequence>MQLSEMLPRVREAVAEAGKAIMAVYNDPATTEVVDKDDKSPLTEADLAANRILVERLKALTPDIPILSEESKQAPWSERRQWKALWVVDPLDGTREFIKRNGEFTVNVALVRDHKPVLGVVYAPALDRWYFASVDDGAWRQDDEREPVRIEATDKPDDRPWHVVGSRSHNTREVEDFVARLGSAEFVAMGSSLKLCLVADGSAHIYPRLGPTCEWDTCAAQAVVEAAGGQVVNAETGEPLTYNAREEVLNPWFIVCRDPREEWFKVETTG</sequence>
<feature type="binding site" evidence="10">
    <location>
        <position position="91"/>
    </location>
    <ligand>
        <name>Mg(2+)</name>
        <dbReference type="ChEBI" id="CHEBI:18420"/>
        <label>1</label>
        <note>catalytic</note>
    </ligand>
</feature>
<dbReference type="GO" id="GO:0008441">
    <property type="term" value="F:3'(2'),5'-bisphosphate nucleotidase activity"/>
    <property type="evidence" value="ECO:0007669"/>
    <property type="project" value="UniProtKB-UniRule"/>
</dbReference>
<keyword evidence="8 9" id="KW-0472">Membrane</keyword>
<reference evidence="11 12" key="1">
    <citation type="submission" date="2018-08" db="EMBL/GenBank/DDBJ databases">
        <title>Wenzhouxiangella salilacus sp. nov., a novel bacterium isolated from a saline lake in Xinjiang Province, China.</title>
        <authorList>
            <person name="Han S."/>
        </authorList>
    </citation>
    <scope>NUCLEOTIDE SEQUENCE [LARGE SCALE GENOMIC DNA]</scope>
    <source>
        <strain evidence="11 12">XDB06</strain>
    </source>
</reference>
<evidence type="ECO:0000256" key="4">
    <source>
        <dbReference type="ARBA" id="ARBA00022519"/>
    </source>
</evidence>
<evidence type="ECO:0000256" key="8">
    <source>
        <dbReference type="ARBA" id="ARBA00023136"/>
    </source>
</evidence>
<dbReference type="GO" id="GO:0000103">
    <property type="term" value="P:sulfate assimilation"/>
    <property type="evidence" value="ECO:0007669"/>
    <property type="project" value="TreeGrafter"/>
</dbReference>
<dbReference type="GO" id="GO:0050427">
    <property type="term" value="P:3'-phosphoadenosine 5'-phosphosulfate metabolic process"/>
    <property type="evidence" value="ECO:0007669"/>
    <property type="project" value="TreeGrafter"/>
</dbReference>
<dbReference type="GO" id="GO:0000287">
    <property type="term" value="F:magnesium ion binding"/>
    <property type="evidence" value="ECO:0007669"/>
    <property type="project" value="UniProtKB-UniRule"/>
</dbReference>
<dbReference type="EC" id="3.1.3.7" evidence="9"/>
<comment type="function">
    <text evidence="9">Converts adenosine-3',5'-bisphosphate (PAP) to AMP.</text>
</comment>
<evidence type="ECO:0000256" key="1">
    <source>
        <dbReference type="ARBA" id="ARBA00001625"/>
    </source>
</evidence>
<dbReference type="PANTHER" id="PTHR43028">
    <property type="entry name" value="3'(2'),5'-BISPHOSPHATE NUCLEOTIDASE 1"/>
    <property type="match status" value="1"/>
</dbReference>
<evidence type="ECO:0000256" key="6">
    <source>
        <dbReference type="ARBA" id="ARBA00022801"/>
    </source>
</evidence>
<keyword evidence="7 9" id="KW-0460">Magnesium</keyword>
<dbReference type="NCBIfam" id="TIGR01331">
    <property type="entry name" value="bisphos_cysQ"/>
    <property type="match status" value="1"/>
</dbReference>
<name>A0A3E1K4S3_9GAMM</name>
<dbReference type="FunFam" id="3.30.540.10:FF:000007">
    <property type="entry name" value="3'(2'),5'-bisphosphate nucleotidase CysQ"/>
    <property type="match status" value="1"/>
</dbReference>
<dbReference type="Gene3D" id="3.30.540.10">
    <property type="entry name" value="Fructose-1,6-Bisphosphatase, subunit A, domain 1"/>
    <property type="match status" value="1"/>
</dbReference>
<dbReference type="PROSITE" id="PS00630">
    <property type="entry name" value="IMP_2"/>
    <property type="match status" value="1"/>
</dbReference>
<dbReference type="AlphaFoldDB" id="A0A3E1K4S3"/>
<dbReference type="InterPro" id="IPR050725">
    <property type="entry name" value="CysQ/Inositol_MonoPase"/>
</dbReference>
<feature type="binding site" evidence="9">
    <location>
        <position position="92"/>
    </location>
    <ligand>
        <name>Mg(2+)</name>
        <dbReference type="ChEBI" id="CHEBI:18420"/>
        <label>2</label>
    </ligand>
</feature>
<feature type="binding site" evidence="9">
    <location>
        <position position="89"/>
    </location>
    <ligand>
        <name>Mg(2+)</name>
        <dbReference type="ChEBI" id="CHEBI:18420"/>
        <label>1</label>
    </ligand>
</feature>
<feature type="binding site" evidence="10">
    <location>
        <position position="69"/>
    </location>
    <ligand>
        <name>Mg(2+)</name>
        <dbReference type="ChEBI" id="CHEBI:18420"/>
        <label>1</label>
        <note>catalytic</note>
    </ligand>
</feature>
<gene>
    <name evidence="9 11" type="primary">cysQ</name>
    <name evidence="11" type="ORF">DZC52_14520</name>
</gene>
<evidence type="ECO:0000256" key="9">
    <source>
        <dbReference type="HAMAP-Rule" id="MF_02095"/>
    </source>
</evidence>
<comment type="caution">
    <text evidence="11">The sequence shown here is derived from an EMBL/GenBank/DDBJ whole genome shotgun (WGS) entry which is preliminary data.</text>
</comment>
<dbReference type="Proteomes" id="UP000260351">
    <property type="component" value="Unassembled WGS sequence"/>
</dbReference>
<proteinExistence type="inferred from homology"/>
<dbReference type="InterPro" id="IPR006240">
    <property type="entry name" value="CysQ"/>
</dbReference>